<evidence type="ECO:0000256" key="6">
    <source>
        <dbReference type="ARBA" id="ARBA00022989"/>
    </source>
</evidence>
<reference evidence="10 11" key="1">
    <citation type="submission" date="2019-03" db="EMBL/GenBank/DDBJ databases">
        <title>Genomic Encyclopedia of Type Strains, Phase III (KMG-III): the genomes of soil and plant-associated and newly described type strains.</title>
        <authorList>
            <person name="Whitman W."/>
        </authorList>
    </citation>
    <scope>NUCLEOTIDE SEQUENCE [LARGE SCALE GENOMIC DNA]</scope>
    <source>
        <strain evidence="10 11">CGMCC 1.7660</strain>
    </source>
</reference>
<feature type="transmembrane region" description="Helical" evidence="8">
    <location>
        <begin position="59"/>
        <end position="81"/>
    </location>
</feature>
<evidence type="ECO:0000313" key="10">
    <source>
        <dbReference type="EMBL" id="TDQ82203.1"/>
    </source>
</evidence>
<evidence type="ECO:0000256" key="3">
    <source>
        <dbReference type="ARBA" id="ARBA00022448"/>
    </source>
</evidence>
<evidence type="ECO:0000256" key="2">
    <source>
        <dbReference type="ARBA" id="ARBA00007069"/>
    </source>
</evidence>
<dbReference type="CDD" id="cd06261">
    <property type="entry name" value="TM_PBP2"/>
    <property type="match status" value="1"/>
</dbReference>
<comment type="similarity">
    <text evidence="2">Belongs to the binding-protein-dependent transport system permease family. CysTW subfamily.</text>
</comment>
<dbReference type="RefSeq" id="WP_166645100.1">
    <property type="nucleotide sequence ID" value="NZ_SNYW01000008.1"/>
</dbReference>
<dbReference type="InterPro" id="IPR000515">
    <property type="entry name" value="MetI-like"/>
</dbReference>
<feature type="transmembrane region" description="Helical" evidence="8">
    <location>
        <begin position="138"/>
        <end position="160"/>
    </location>
</feature>
<dbReference type="InterPro" id="IPR051789">
    <property type="entry name" value="Bact_Polyamine_Transport"/>
</dbReference>
<dbReference type="Proteomes" id="UP000295783">
    <property type="component" value="Unassembled WGS sequence"/>
</dbReference>
<evidence type="ECO:0000256" key="8">
    <source>
        <dbReference type="RuleBase" id="RU363032"/>
    </source>
</evidence>
<evidence type="ECO:0000256" key="1">
    <source>
        <dbReference type="ARBA" id="ARBA00004651"/>
    </source>
</evidence>
<dbReference type="AlphaFoldDB" id="A0A4R6WMT4"/>
<organism evidence="10 11">
    <name type="scientific">Dongia mobilis</name>
    <dbReference type="NCBI Taxonomy" id="578943"/>
    <lineage>
        <taxon>Bacteria</taxon>
        <taxon>Pseudomonadati</taxon>
        <taxon>Pseudomonadota</taxon>
        <taxon>Alphaproteobacteria</taxon>
        <taxon>Rhodospirillales</taxon>
        <taxon>Dongiaceae</taxon>
        <taxon>Dongia</taxon>
    </lineage>
</organism>
<evidence type="ECO:0000256" key="4">
    <source>
        <dbReference type="ARBA" id="ARBA00022475"/>
    </source>
</evidence>
<keyword evidence="6 8" id="KW-1133">Transmembrane helix</keyword>
<evidence type="ECO:0000313" key="11">
    <source>
        <dbReference type="Proteomes" id="UP000295783"/>
    </source>
</evidence>
<gene>
    <name evidence="10" type="ORF">A8950_2025</name>
</gene>
<keyword evidence="4" id="KW-1003">Cell membrane</keyword>
<dbReference type="PROSITE" id="PS50928">
    <property type="entry name" value="ABC_TM1"/>
    <property type="match status" value="1"/>
</dbReference>
<feature type="transmembrane region" description="Helical" evidence="8">
    <location>
        <begin position="7"/>
        <end position="25"/>
    </location>
</feature>
<feature type="domain" description="ABC transmembrane type-1" evidence="9">
    <location>
        <begin position="55"/>
        <end position="263"/>
    </location>
</feature>
<dbReference type="GO" id="GO:0055085">
    <property type="term" value="P:transmembrane transport"/>
    <property type="evidence" value="ECO:0007669"/>
    <property type="project" value="InterPro"/>
</dbReference>
<proteinExistence type="inferred from homology"/>
<dbReference type="EMBL" id="SNYW01000008">
    <property type="protein sequence ID" value="TDQ82203.1"/>
    <property type="molecule type" value="Genomic_DNA"/>
</dbReference>
<dbReference type="Gene3D" id="1.10.3720.10">
    <property type="entry name" value="MetI-like"/>
    <property type="match status" value="1"/>
</dbReference>
<dbReference type="SUPFAM" id="SSF161098">
    <property type="entry name" value="MetI-like"/>
    <property type="match status" value="1"/>
</dbReference>
<dbReference type="InterPro" id="IPR035906">
    <property type="entry name" value="MetI-like_sf"/>
</dbReference>
<keyword evidence="3 8" id="KW-0813">Transport</keyword>
<feature type="transmembrane region" description="Helical" evidence="8">
    <location>
        <begin position="242"/>
        <end position="264"/>
    </location>
</feature>
<name>A0A4R6WMT4_9PROT</name>
<comment type="caution">
    <text evidence="10">The sequence shown here is derived from an EMBL/GenBank/DDBJ whole genome shotgun (WGS) entry which is preliminary data.</text>
</comment>
<evidence type="ECO:0000259" key="9">
    <source>
        <dbReference type="PROSITE" id="PS50928"/>
    </source>
</evidence>
<sequence>MLRGYAAFVYLFLYAPIALIVLFSFNSGNNASDFQGFAFSWYVKAANNKLMLGALKNSLVVAATSATLATVMGTMAALALQGVRGPLRTIFDGLTYVAIMVPGIVIGIATLIALVTTFDAANALIAGIWPGEAPPKLGLGYGSIIAAHTLFAMALVIVIVRARIAGMDRSLIEASADLYADPVATFRQVTLPQLMPGIVAGFLLSFTFSFDDFVIAFFVAGSQQTLPIYVFSSIRRGVTPEINAIGTAVMLFSLTALITAQVLLRRGRKPAG</sequence>
<feature type="transmembrane region" description="Helical" evidence="8">
    <location>
        <begin position="93"/>
        <end position="118"/>
    </location>
</feature>
<evidence type="ECO:0000256" key="5">
    <source>
        <dbReference type="ARBA" id="ARBA00022692"/>
    </source>
</evidence>
<dbReference type="PANTHER" id="PTHR43848">
    <property type="entry name" value="PUTRESCINE TRANSPORT SYSTEM PERMEASE PROTEIN POTI"/>
    <property type="match status" value="1"/>
</dbReference>
<accession>A0A4R6WMT4</accession>
<keyword evidence="7 8" id="KW-0472">Membrane</keyword>
<dbReference type="Pfam" id="PF00528">
    <property type="entry name" value="BPD_transp_1"/>
    <property type="match status" value="1"/>
</dbReference>
<feature type="transmembrane region" description="Helical" evidence="8">
    <location>
        <begin position="197"/>
        <end position="222"/>
    </location>
</feature>
<dbReference type="GO" id="GO:0005886">
    <property type="term" value="C:plasma membrane"/>
    <property type="evidence" value="ECO:0007669"/>
    <property type="project" value="UniProtKB-SubCell"/>
</dbReference>
<protein>
    <submittedName>
        <fullName evidence="10">Spermidine/putrescine transport system permease protein</fullName>
    </submittedName>
</protein>
<keyword evidence="5 8" id="KW-0812">Transmembrane</keyword>
<comment type="subcellular location">
    <subcellularLocation>
        <location evidence="1 8">Cell membrane</location>
        <topology evidence="1 8">Multi-pass membrane protein</topology>
    </subcellularLocation>
</comment>
<evidence type="ECO:0000256" key="7">
    <source>
        <dbReference type="ARBA" id="ARBA00023136"/>
    </source>
</evidence>
<dbReference type="PANTHER" id="PTHR43848:SF2">
    <property type="entry name" value="PUTRESCINE TRANSPORT SYSTEM PERMEASE PROTEIN POTI"/>
    <property type="match status" value="1"/>
</dbReference>
<keyword evidence="11" id="KW-1185">Reference proteome</keyword>